<dbReference type="Gene3D" id="1.10.10.10">
    <property type="entry name" value="Winged helix-like DNA-binding domain superfamily/Winged helix DNA-binding domain"/>
    <property type="match status" value="1"/>
</dbReference>
<dbReference type="InterPro" id="IPR030934">
    <property type="entry name" value="Intein_C"/>
</dbReference>
<evidence type="ECO:0000259" key="13">
    <source>
        <dbReference type="PROSITE" id="PS50051"/>
    </source>
</evidence>
<evidence type="ECO:0000256" key="11">
    <source>
        <dbReference type="RuleBase" id="RU004070"/>
    </source>
</evidence>
<evidence type="ECO:0000256" key="5">
    <source>
        <dbReference type="ARBA" id="ARBA00022801"/>
    </source>
</evidence>
<evidence type="ECO:0000259" key="14">
    <source>
        <dbReference type="PROSITE" id="PS50819"/>
    </source>
</evidence>
<dbReference type="InterPro" id="IPR003586">
    <property type="entry name" value="Hint_dom_C"/>
</dbReference>
<keyword evidence="4 11" id="KW-0547">Nucleotide-binding</keyword>
<comment type="caution">
    <text evidence="16">The sequence shown here is derived from an EMBL/GenBank/DDBJ whole genome shotgun (WGS) entry which is preliminary data.</text>
</comment>
<dbReference type="PATRIC" id="fig|1227493.4.peg.2448"/>
<name>L9ZXE6_9EURY</name>
<dbReference type="SUPFAM" id="SSF52540">
    <property type="entry name" value="P-loop containing nucleoside triphosphate hydrolases"/>
    <property type="match status" value="2"/>
</dbReference>
<dbReference type="InterPro" id="IPR041562">
    <property type="entry name" value="MCM_lid"/>
</dbReference>
<organism evidence="16 17">
    <name type="scientific">Natrialba hulunbeirensis JCM 10989</name>
    <dbReference type="NCBI Taxonomy" id="1227493"/>
    <lineage>
        <taxon>Archaea</taxon>
        <taxon>Methanobacteriati</taxon>
        <taxon>Methanobacteriota</taxon>
        <taxon>Stenosarchaea group</taxon>
        <taxon>Halobacteria</taxon>
        <taxon>Halobacteriales</taxon>
        <taxon>Natrialbaceae</taxon>
        <taxon>Natrialba</taxon>
    </lineage>
</organism>
<dbReference type="RefSeq" id="WP_006653624.1">
    <property type="nucleotide sequence ID" value="NZ_AOIM01000035.1"/>
</dbReference>
<dbReference type="InterPro" id="IPR031327">
    <property type="entry name" value="MCM"/>
</dbReference>
<evidence type="ECO:0000313" key="16">
    <source>
        <dbReference type="EMBL" id="ELY90277.1"/>
    </source>
</evidence>
<dbReference type="Pfam" id="PF21120">
    <property type="entry name" value="WHD_MCM_arc"/>
    <property type="match status" value="1"/>
</dbReference>
<dbReference type="PANTHER" id="PTHR11630:SF66">
    <property type="entry name" value="DNA REPLICATION LICENSING FACTOR MCM4"/>
    <property type="match status" value="1"/>
</dbReference>
<dbReference type="InterPro" id="IPR048907">
    <property type="entry name" value="WHD_MCM_arc"/>
</dbReference>
<dbReference type="Pfam" id="PF14528">
    <property type="entry name" value="LAGLIDADG_3"/>
    <property type="match status" value="1"/>
</dbReference>
<dbReference type="Pfam" id="PF17855">
    <property type="entry name" value="MCM_lid"/>
    <property type="match status" value="1"/>
</dbReference>
<evidence type="ECO:0000256" key="3">
    <source>
        <dbReference type="ARBA" id="ARBA00022705"/>
    </source>
</evidence>
<keyword evidence="9" id="KW-0651">Protein splicing</keyword>
<dbReference type="InterPro" id="IPR027417">
    <property type="entry name" value="P-loop_NTPase"/>
</dbReference>
<gene>
    <name evidence="16" type="ORF">C483_12233</name>
</gene>
<evidence type="ECO:0000256" key="12">
    <source>
        <dbReference type="SAM" id="MobiDB-lite"/>
    </source>
</evidence>
<dbReference type="InterPro" id="IPR036388">
    <property type="entry name" value="WH-like_DNA-bd_sf"/>
</dbReference>
<keyword evidence="5" id="KW-0378">Hydrolase</keyword>
<dbReference type="Gene3D" id="2.170.16.10">
    <property type="entry name" value="Hedgehog/Intein (Hint) domain"/>
    <property type="match status" value="2"/>
</dbReference>
<dbReference type="PROSITE" id="PS50051">
    <property type="entry name" value="MCM_2"/>
    <property type="match status" value="2"/>
</dbReference>
<dbReference type="FunFam" id="3.40.50.300:FF:003812">
    <property type="entry name" value="MCM / cell division control protein 21"/>
    <property type="match status" value="1"/>
</dbReference>
<reference evidence="16 17" key="1">
    <citation type="journal article" date="2014" name="PLoS Genet.">
        <title>Phylogenetically driven sequencing of extremely halophilic archaea reveals strategies for static and dynamic osmo-response.</title>
        <authorList>
            <person name="Becker E.A."/>
            <person name="Seitzer P.M."/>
            <person name="Tritt A."/>
            <person name="Larsen D."/>
            <person name="Krusor M."/>
            <person name="Yao A.I."/>
            <person name="Wu D."/>
            <person name="Madern D."/>
            <person name="Eisen J.A."/>
            <person name="Darling A.E."/>
            <person name="Facciotti M.T."/>
        </authorList>
    </citation>
    <scope>NUCLEOTIDE SEQUENCE [LARGE SCALE GENOMIC DNA]</scope>
    <source>
        <strain evidence="16 17">JCM 10989</strain>
    </source>
</reference>
<dbReference type="InterPro" id="IPR018525">
    <property type="entry name" value="MCM_CS"/>
</dbReference>
<dbReference type="Proteomes" id="UP000011519">
    <property type="component" value="Unassembled WGS sequence"/>
</dbReference>
<dbReference type="GO" id="GO:0003697">
    <property type="term" value="F:single-stranded DNA binding"/>
    <property type="evidence" value="ECO:0007669"/>
    <property type="project" value="TreeGrafter"/>
</dbReference>
<dbReference type="InterPro" id="IPR012340">
    <property type="entry name" value="NA-bd_OB-fold"/>
</dbReference>
<dbReference type="PROSITE" id="PS00847">
    <property type="entry name" value="MCM_1"/>
    <property type="match status" value="1"/>
</dbReference>
<dbReference type="Gene3D" id="2.20.28.10">
    <property type="match status" value="1"/>
</dbReference>
<dbReference type="STRING" id="1227493.C483_12233"/>
<evidence type="ECO:0000256" key="9">
    <source>
        <dbReference type="ARBA" id="ARBA00023000"/>
    </source>
</evidence>
<feature type="region of interest" description="Disordered" evidence="12">
    <location>
        <begin position="1323"/>
        <end position="1342"/>
    </location>
</feature>
<keyword evidence="3" id="KW-0235">DNA replication</keyword>
<feature type="domain" description="HTH cro/C1-type" evidence="15">
    <location>
        <begin position="824"/>
        <end position="851"/>
    </location>
</feature>
<dbReference type="Gene3D" id="3.30.1640.10">
    <property type="entry name" value="mini-chromosome maintenance (MCM) complex, chain A, domain 1"/>
    <property type="match status" value="1"/>
</dbReference>
<dbReference type="SUPFAM" id="SSF47413">
    <property type="entry name" value="lambda repressor-like DNA-binding domains"/>
    <property type="match status" value="1"/>
</dbReference>
<feature type="domain" description="MCM C-terminal AAA(+) ATPase" evidence="13">
    <location>
        <begin position="1041"/>
        <end position="1127"/>
    </location>
</feature>
<evidence type="ECO:0000256" key="8">
    <source>
        <dbReference type="ARBA" id="ARBA00022840"/>
    </source>
</evidence>
<dbReference type="Pfam" id="PF00493">
    <property type="entry name" value="MCM"/>
    <property type="match status" value="2"/>
</dbReference>
<dbReference type="PROSITE" id="PS50819">
    <property type="entry name" value="INTEIN_ENDONUCLEASE"/>
    <property type="match status" value="1"/>
</dbReference>
<dbReference type="GO" id="GO:0005524">
    <property type="term" value="F:ATP binding"/>
    <property type="evidence" value="ECO:0007669"/>
    <property type="project" value="UniProtKB-KW"/>
</dbReference>
<evidence type="ECO:0000256" key="2">
    <source>
        <dbReference type="ARBA" id="ARBA00012551"/>
    </source>
</evidence>
<dbReference type="InterPro" id="IPR003587">
    <property type="entry name" value="Hint_dom_N"/>
</dbReference>
<dbReference type="InterPro" id="IPR027434">
    <property type="entry name" value="Homing_endonucl"/>
</dbReference>
<dbReference type="PROSITE" id="PS50818">
    <property type="entry name" value="INTEIN_C_TER"/>
    <property type="match status" value="1"/>
</dbReference>
<dbReference type="Pfam" id="PF14890">
    <property type="entry name" value="Intein_splicing"/>
    <property type="match status" value="1"/>
</dbReference>
<dbReference type="NCBIfam" id="TIGR01443">
    <property type="entry name" value="intein_Cterm"/>
    <property type="match status" value="1"/>
</dbReference>
<dbReference type="InterPro" id="IPR006141">
    <property type="entry name" value="Intein_N"/>
</dbReference>
<dbReference type="PANTHER" id="PTHR11630">
    <property type="entry name" value="DNA REPLICATION LICENSING FACTOR MCM FAMILY MEMBER"/>
    <property type="match status" value="1"/>
</dbReference>
<keyword evidence="8 11" id="KW-0067">ATP-binding</keyword>
<dbReference type="NCBIfam" id="TIGR01445">
    <property type="entry name" value="intein_Nterm"/>
    <property type="match status" value="1"/>
</dbReference>
<comment type="similarity">
    <text evidence="1 11">Belongs to the MCM family.</text>
</comment>
<dbReference type="FunFam" id="2.20.28.10:FF:000003">
    <property type="entry name" value="DNA helicase"/>
    <property type="match status" value="1"/>
</dbReference>
<dbReference type="Pfam" id="PF14551">
    <property type="entry name" value="MCM_N"/>
    <property type="match status" value="1"/>
</dbReference>
<dbReference type="EMBL" id="AOIM01000035">
    <property type="protein sequence ID" value="ELY90277.1"/>
    <property type="molecule type" value="Genomic_DNA"/>
</dbReference>
<dbReference type="InterPro" id="IPR033762">
    <property type="entry name" value="MCM_OB"/>
</dbReference>
<dbReference type="SUPFAM" id="SSF51294">
    <property type="entry name" value="Hedgehog/intein (Hint) domain"/>
    <property type="match status" value="1"/>
</dbReference>
<dbReference type="GO" id="GO:0017116">
    <property type="term" value="F:single-stranded DNA helicase activity"/>
    <property type="evidence" value="ECO:0007669"/>
    <property type="project" value="TreeGrafter"/>
</dbReference>
<sequence length="1342" mass="150911">MAQAGNSELVDAFEQFFRNYYDNEIKQLAQQYPNEQRSLHVDWQELYRFDPDLADDMLAQPEQLQRYAEEALRLYDLPIDVSLGQAHVRIKNLPETETPEIREIRARDMNSLVEVHGIVRKATDVRPKIEEAAFECQLCGTLSRVPQSSGDFQEPHECQGCERQGPFKVNFDQSEFVDSQKLRIQESPEGLRGGETPQALDVHVEDDITGEVTPGDHVSATGVLRLEQQSNQGEKTPVFDFYMEGMSVDIDEEQFEDMDITDEDKKRIYEISNRDDVYEKMVGSIAPSIYGYDQEKLAMTLQLFSGVTKHLPDGSRIRGDLHMLLIGDPGTGKSQMIGYIQNIAPRSVYTSGKGSSSAGLTAAAVRDDFGDGQQWTLEAGALVLADQGIAAVDELDKMRCVTGDTLVHTGDGIKPIRELAHEAIPSGSIEELENGRTIRDVDVDVLTMTEDGSIVKRDVSAIHEYDAPDELHEITLESGEQLTTTADHPFFVLNEGNREERQAQYLNEDDWIFVPDTIPATVADGGVSVLPSGNVETETSRLSPSHGAILGYIAGDGNIFYDRDEGCYGFRFTNKEEELLSDFEETCTNAFSTQAVRHPSEQRADGVQTVRVHGKQYVDELLKSGANLENYDGKRLPEAVTSASRETKSAFIRALADSEGTVDERAVKLFSSSYELLLGTKMLLLEFGISSQIQTRPRDGGRDLFILAITSSESLEAFKRSIGFTLKRKQHALERACERTTGDRTILDVLPECGELFEQARGALRLYQSECGLENCSTYCNFENGDANASLRLSRTILEAFEGRKLAAKEHYSELASEVSWERLAELREQYHISQQELAAEMSMSQQQLSSRWGGGFELRERVRYRLRDLLDTPASVDLDPLRELIESDVKWRRVETIRRIDSREHTDTRVRVLEQRLADEIGAGTVDSVRKSARSLVETESSAETWDELRVRLETYGISFQQVAAEMDVAGSTVSRWFSGTVDVDNFEAVRSVCEELLNTKRRRISGLLQEIDRRDQPRVYDLTVEGTHNFVANGMVVHNSEDRSAMHEALEQQKISVSKAGINATLKSRCSLLGAANPKYGRFDQYEPISEQIDLEPALISRFDLIFTVTDTPDEEKDRNLAEHILTTNYAGELTTQREQMTNLDVSQDEIEEMTEQVDPEIDADLLRKYIAFSKQNCHPRMTEEARESIRDFYVNLRSKGTDEDAAVPVTARKLEALVRLSEASARVRLSDTVEQSDADRVIEIVRSCLQDVGVDPETGEFDADIVEAGTSKSQRDRIKNLKQLISDIEEEYDDGAPVDIVMDRAEEIGMDHSKAEHEIEKLKQKGEVYEPSTDNLRTT</sequence>
<dbReference type="SUPFAM" id="SSF55608">
    <property type="entry name" value="Homing endonucleases"/>
    <property type="match status" value="1"/>
</dbReference>
<dbReference type="PRINTS" id="PR00379">
    <property type="entry name" value="INTEIN"/>
</dbReference>
<dbReference type="EC" id="3.6.4.12" evidence="2"/>
<dbReference type="Pfam" id="PF17207">
    <property type="entry name" value="MCM_OB"/>
    <property type="match status" value="1"/>
</dbReference>
<dbReference type="GO" id="GO:0016539">
    <property type="term" value="P:intein-mediated protein splicing"/>
    <property type="evidence" value="ECO:0007669"/>
    <property type="project" value="InterPro"/>
</dbReference>
<dbReference type="GO" id="GO:0004519">
    <property type="term" value="F:endonuclease activity"/>
    <property type="evidence" value="ECO:0007669"/>
    <property type="project" value="InterPro"/>
</dbReference>
<evidence type="ECO:0000256" key="10">
    <source>
        <dbReference type="ARBA" id="ARBA00023125"/>
    </source>
</evidence>
<dbReference type="PROSITE" id="PS50943">
    <property type="entry name" value="HTH_CROC1"/>
    <property type="match status" value="1"/>
</dbReference>
<dbReference type="SMART" id="SM00530">
    <property type="entry name" value="HTH_XRE"/>
    <property type="match status" value="2"/>
</dbReference>
<dbReference type="InterPro" id="IPR004860">
    <property type="entry name" value="LAGLIDADG_dom"/>
</dbReference>
<evidence type="ECO:0000256" key="6">
    <source>
        <dbReference type="ARBA" id="ARBA00022806"/>
    </source>
</evidence>
<evidence type="ECO:0000256" key="4">
    <source>
        <dbReference type="ARBA" id="ARBA00022741"/>
    </source>
</evidence>
<dbReference type="GO" id="GO:0016787">
    <property type="term" value="F:hydrolase activity"/>
    <property type="evidence" value="ECO:0007669"/>
    <property type="project" value="UniProtKB-KW"/>
</dbReference>
<dbReference type="SMART" id="SM00306">
    <property type="entry name" value="HintN"/>
    <property type="match status" value="1"/>
</dbReference>
<dbReference type="InterPro" id="IPR001208">
    <property type="entry name" value="MCM_dom"/>
</dbReference>
<evidence type="ECO:0000313" key="17">
    <source>
        <dbReference type="Proteomes" id="UP000011519"/>
    </source>
</evidence>
<proteinExistence type="inferred from homology"/>
<dbReference type="InterPro" id="IPR010982">
    <property type="entry name" value="Lambda_DNA-bd_dom_sf"/>
</dbReference>
<dbReference type="SUPFAM" id="SSF50249">
    <property type="entry name" value="Nucleic acid-binding proteins"/>
    <property type="match status" value="1"/>
</dbReference>
<dbReference type="SMART" id="SM00305">
    <property type="entry name" value="HintC"/>
    <property type="match status" value="1"/>
</dbReference>
<dbReference type="Gene3D" id="3.40.50.300">
    <property type="entry name" value="P-loop containing nucleotide triphosphate hydrolases"/>
    <property type="match status" value="2"/>
</dbReference>
<dbReference type="InterPro" id="IPR004042">
    <property type="entry name" value="Intein_endonuc_central"/>
</dbReference>
<dbReference type="Gene3D" id="2.40.50.140">
    <property type="entry name" value="Nucleic acid-binding proteins"/>
    <property type="match status" value="1"/>
</dbReference>
<keyword evidence="10 11" id="KW-0238">DNA-binding</keyword>
<dbReference type="InterPro" id="IPR006142">
    <property type="entry name" value="INTEIN"/>
</dbReference>
<evidence type="ECO:0000256" key="1">
    <source>
        <dbReference type="ARBA" id="ARBA00008010"/>
    </source>
</evidence>
<keyword evidence="17" id="KW-1185">Reference proteome</keyword>
<keyword evidence="7" id="KW-0068">Autocatalytic cleavage</keyword>
<dbReference type="Gene3D" id="3.10.28.10">
    <property type="entry name" value="Homing endonucleases"/>
    <property type="match status" value="1"/>
</dbReference>
<dbReference type="CDD" id="cd00093">
    <property type="entry name" value="HTH_XRE"/>
    <property type="match status" value="1"/>
</dbReference>
<feature type="domain" description="DOD-type homing endonuclease" evidence="14">
    <location>
        <begin position="549"/>
        <end position="689"/>
    </location>
</feature>
<dbReference type="CDD" id="cd00081">
    <property type="entry name" value="Hint"/>
    <property type="match status" value="2"/>
</dbReference>
<keyword evidence="6" id="KW-0347">Helicase</keyword>
<dbReference type="InterPro" id="IPR027925">
    <property type="entry name" value="MCM_N"/>
</dbReference>
<dbReference type="PROSITE" id="PS50817">
    <property type="entry name" value="INTEIN_N_TER"/>
    <property type="match status" value="1"/>
</dbReference>
<dbReference type="SMART" id="SM00350">
    <property type="entry name" value="MCM"/>
    <property type="match status" value="1"/>
</dbReference>
<dbReference type="GO" id="GO:0042555">
    <property type="term" value="C:MCM complex"/>
    <property type="evidence" value="ECO:0007669"/>
    <property type="project" value="TreeGrafter"/>
</dbReference>
<feature type="domain" description="MCM C-terminal AAA(+) ATPase" evidence="13">
    <location>
        <begin position="277"/>
        <end position="399"/>
    </location>
</feature>
<accession>L9ZXE6</accession>
<dbReference type="InterPro" id="IPR036844">
    <property type="entry name" value="Hint_dom_sf"/>
</dbReference>
<protein>
    <recommendedName>
        <fullName evidence="2">DNA helicase</fullName>
        <ecNumber evidence="2">3.6.4.12</ecNumber>
    </recommendedName>
</protein>
<dbReference type="OrthoDB" id="6747at2157"/>
<dbReference type="PRINTS" id="PR01657">
    <property type="entry name" value="MCMFAMILY"/>
</dbReference>
<evidence type="ECO:0000256" key="7">
    <source>
        <dbReference type="ARBA" id="ARBA00022813"/>
    </source>
</evidence>
<evidence type="ECO:0000259" key="15">
    <source>
        <dbReference type="PROSITE" id="PS50943"/>
    </source>
</evidence>
<dbReference type="InterPro" id="IPR001387">
    <property type="entry name" value="Cro/C1-type_HTH"/>
</dbReference>
<dbReference type="GO" id="GO:0006260">
    <property type="term" value="P:DNA replication"/>
    <property type="evidence" value="ECO:0007669"/>
    <property type="project" value="UniProtKB-KW"/>
</dbReference>